<dbReference type="Gene3D" id="3.30.2090.10">
    <property type="entry name" value="Multidrug efflux transporter AcrB TolC docking domain, DN and DC subdomains"/>
    <property type="match status" value="2"/>
</dbReference>
<feature type="transmembrane region" description="Helical" evidence="2">
    <location>
        <begin position="386"/>
        <end position="408"/>
    </location>
</feature>
<dbReference type="AlphaFoldDB" id="A0A4Q0Y2V2"/>
<feature type="transmembrane region" description="Helical" evidence="2">
    <location>
        <begin position="355"/>
        <end position="374"/>
    </location>
</feature>
<reference evidence="3 4" key="1">
    <citation type="submission" date="2017-10" db="EMBL/GenBank/DDBJ databases">
        <title>Genomics of the genus Arcobacter.</title>
        <authorList>
            <person name="Perez-Cataluna A."/>
            <person name="Figueras M.J."/>
        </authorList>
    </citation>
    <scope>NUCLEOTIDE SEQUENCE [LARGE SCALE GENOMIC DNA]</scope>
    <source>
        <strain evidence="3 4">DSM 24636</strain>
    </source>
</reference>
<dbReference type="EMBL" id="PDKO01000001">
    <property type="protein sequence ID" value="RXJ64440.1"/>
    <property type="molecule type" value="Genomic_DNA"/>
</dbReference>
<keyword evidence="1" id="KW-0175">Coiled coil</keyword>
<dbReference type="InterPro" id="IPR001036">
    <property type="entry name" value="Acrflvin-R"/>
</dbReference>
<keyword evidence="2" id="KW-1133">Transmembrane helix</keyword>
<keyword evidence="4" id="KW-1185">Reference proteome</keyword>
<dbReference type="Gene3D" id="1.20.1640.10">
    <property type="entry name" value="Multidrug efflux transporter AcrB transmembrane domain"/>
    <property type="match status" value="2"/>
</dbReference>
<feature type="transmembrane region" description="Helical" evidence="2">
    <location>
        <begin position="332"/>
        <end position="350"/>
    </location>
</feature>
<feature type="transmembrane region" description="Helical" evidence="2">
    <location>
        <begin position="925"/>
        <end position="949"/>
    </location>
</feature>
<name>A0A4Q0Y2V2_9BACT</name>
<dbReference type="SUPFAM" id="SSF82866">
    <property type="entry name" value="Multidrug efflux transporter AcrB transmembrane domain"/>
    <property type="match status" value="2"/>
</dbReference>
<dbReference type="Gene3D" id="3.30.70.1430">
    <property type="entry name" value="Multidrug efflux transporter AcrB pore domain"/>
    <property type="match status" value="2"/>
</dbReference>
<accession>A0A4Q0Y2V2</accession>
<dbReference type="Gene3D" id="3.30.70.1440">
    <property type="entry name" value="Multidrug efflux transporter AcrB pore domain"/>
    <property type="match status" value="1"/>
</dbReference>
<gene>
    <name evidence="3" type="ORF">CRV06_00330</name>
</gene>
<feature type="transmembrane region" description="Helical" evidence="2">
    <location>
        <begin position="14"/>
        <end position="32"/>
    </location>
</feature>
<feature type="transmembrane region" description="Helical" evidence="2">
    <location>
        <begin position="899"/>
        <end position="919"/>
    </location>
</feature>
<protein>
    <submittedName>
        <fullName evidence="3">Acriflavin resistance protein</fullName>
    </submittedName>
</protein>
<evidence type="ECO:0000256" key="2">
    <source>
        <dbReference type="SAM" id="Phobius"/>
    </source>
</evidence>
<feature type="transmembrane region" description="Helical" evidence="2">
    <location>
        <begin position="428"/>
        <end position="447"/>
    </location>
</feature>
<feature type="transmembrane region" description="Helical" evidence="2">
    <location>
        <begin position="969"/>
        <end position="986"/>
    </location>
</feature>
<dbReference type="Gene3D" id="3.30.70.1320">
    <property type="entry name" value="Multidrug efflux transporter AcrB pore domain like"/>
    <property type="match status" value="1"/>
</dbReference>
<sequence>MIQRIIEFGLKKSILNHLLLLFILVLSIFAYLKIPKEIFPPSNMDKILISGTYAGASSDVLDKIAVEDIEDELLSVAEVTKIDSIIKNGSFSITAELREGEDIGLVVDDIKDIITQVQTNLPSDMDEPTVKTVVQNFPLITVAVYSQTQISKEELLDIAEEVKSRIQQLKDLENVTVLGKSDKELLISFDEEKIEAFGLSTIEVISAVQNLSSIFPVGIIKDRTRHYYLSTFNGEKDIEDIKNTKIKVEGKTLYLKDIANIKYTFADVTDKSHFDGRTNVAISISKSEEGDSIELVKKIKSITKDFEKKYTNLKFDTYMDTSVWIKNRLNTVVSNILFGLMLLFIALLFFINMRIALVIAIGIPTSFMIGLISAESLGYSLNMLSLLGALIALGMLVDEAIVVAENIYRHMEMGKGKFEAARDGAIEVYPAVLTATATTIFAFLPILLMSGETGKFMRILPIMISILLISSLLEAFFFLPLHAKQILKLSNEDRKSHKIWDFNKRLYSNLLSFLLKWKYIALSVLVGSILVFSVILIGSSKFKFMPDFDSTQVYITGSVGVGKKIEQTEQKVFDIEKKLLQTLDFKTEIQSISSVTGMKLDGKNQPEYEEFYFQIFVNLYERAPQNIFDKYINPYLSPKYDDKEMIREGSSQEIETKIKEDLQEFMDSKTYEELKVFVPKAGIVKYDIELAVSGDNKKVQDSVKVLKDALSKIKGVSNIADDSLLGNYELKFKVNPYGYDLGFSEEQILSELRPLYLKATYSKMFDDKGIIEIVFKSENKDILSSLNSLEVTIPNSEQKVLLKDVVDFVKIPAYSQIFKENNKRITSVTASITNTTSNEVFKKLKPTLDNLRKSVTIDIKGEQKENEKVQNEMSEAAIMAVILIFIALVWMFDSIIKSFIIISTIPLSILGVYFGHFIMGVNITMPSLIGMVGLAGVIVNDGIIMMDFIKKAKTLEELKELAQLRLRPILLTSLTTVLGLSSLIFFPSGQALILQPMALALGFGILWATVLNLYYVPMLYRIVYLRKVDK</sequence>
<dbReference type="PANTHER" id="PTHR32063:SF33">
    <property type="entry name" value="RND SUPERFAMILY EFFLUX PUMP PERMEASE COMPONENT"/>
    <property type="match status" value="1"/>
</dbReference>
<keyword evidence="2" id="KW-0472">Membrane</keyword>
<dbReference type="PANTHER" id="PTHR32063">
    <property type="match status" value="1"/>
</dbReference>
<proteinExistence type="predicted"/>
<dbReference type="Proteomes" id="UP000290191">
    <property type="component" value="Unassembled WGS sequence"/>
</dbReference>
<comment type="caution">
    <text evidence="3">The sequence shown here is derived from an EMBL/GenBank/DDBJ whole genome shotgun (WGS) entry which is preliminary data.</text>
</comment>
<dbReference type="SUPFAM" id="SSF82714">
    <property type="entry name" value="Multidrug efflux transporter AcrB TolC docking domain, DN and DC subdomains"/>
    <property type="match status" value="1"/>
</dbReference>
<keyword evidence="2" id="KW-0812">Transmembrane</keyword>
<dbReference type="OrthoDB" id="8430015at2"/>
<dbReference type="GO" id="GO:0005886">
    <property type="term" value="C:plasma membrane"/>
    <property type="evidence" value="ECO:0007669"/>
    <property type="project" value="TreeGrafter"/>
</dbReference>
<dbReference type="RefSeq" id="WP_129080878.1">
    <property type="nucleotide sequence ID" value="NZ_CP041070.1"/>
</dbReference>
<evidence type="ECO:0000313" key="4">
    <source>
        <dbReference type="Proteomes" id="UP000290191"/>
    </source>
</evidence>
<dbReference type="SUPFAM" id="SSF82693">
    <property type="entry name" value="Multidrug efflux transporter AcrB pore domain, PN1, PN2, PC1 and PC2 subdomains"/>
    <property type="match status" value="2"/>
</dbReference>
<dbReference type="GO" id="GO:0042910">
    <property type="term" value="F:xenobiotic transmembrane transporter activity"/>
    <property type="evidence" value="ECO:0007669"/>
    <property type="project" value="TreeGrafter"/>
</dbReference>
<feature type="transmembrane region" description="Helical" evidence="2">
    <location>
        <begin position="992"/>
        <end position="1016"/>
    </location>
</feature>
<dbReference type="PRINTS" id="PR00702">
    <property type="entry name" value="ACRIFLAVINRP"/>
</dbReference>
<evidence type="ECO:0000256" key="1">
    <source>
        <dbReference type="SAM" id="Coils"/>
    </source>
</evidence>
<evidence type="ECO:0000313" key="3">
    <source>
        <dbReference type="EMBL" id="RXJ64440.1"/>
    </source>
</evidence>
<feature type="transmembrane region" description="Helical" evidence="2">
    <location>
        <begin position="459"/>
        <end position="479"/>
    </location>
</feature>
<dbReference type="STRING" id="877500.GCA_000935065_02686"/>
<dbReference type="Pfam" id="PF00873">
    <property type="entry name" value="ACR_tran"/>
    <property type="match status" value="1"/>
</dbReference>
<organism evidence="3 4">
    <name type="scientific">Halarcobacter anaerophilus</name>
    <dbReference type="NCBI Taxonomy" id="877500"/>
    <lineage>
        <taxon>Bacteria</taxon>
        <taxon>Pseudomonadati</taxon>
        <taxon>Campylobacterota</taxon>
        <taxon>Epsilonproteobacteria</taxon>
        <taxon>Campylobacterales</taxon>
        <taxon>Arcobacteraceae</taxon>
        <taxon>Halarcobacter</taxon>
    </lineage>
</organism>
<dbReference type="InterPro" id="IPR027463">
    <property type="entry name" value="AcrB_DN_DC_subdom"/>
</dbReference>
<feature type="transmembrane region" description="Helical" evidence="2">
    <location>
        <begin position="873"/>
        <end position="892"/>
    </location>
</feature>
<feature type="transmembrane region" description="Helical" evidence="2">
    <location>
        <begin position="519"/>
        <end position="538"/>
    </location>
</feature>
<feature type="coiled-coil region" evidence="1">
    <location>
        <begin position="852"/>
        <end position="879"/>
    </location>
</feature>